<dbReference type="Proteomes" id="UP000231658">
    <property type="component" value="Unassembled WGS sequence"/>
</dbReference>
<dbReference type="STRING" id="1867952.MTBPR1_90063"/>
<dbReference type="InterPro" id="IPR002881">
    <property type="entry name" value="DUF58"/>
</dbReference>
<accession>A0A1C3RLV2</accession>
<gene>
    <name evidence="2" type="ORF">MTBPR1_90063</name>
</gene>
<name>A0A1C3RLV2_9PROT</name>
<dbReference type="EMBL" id="FLYE01000048">
    <property type="protein sequence ID" value="SCA58216.1"/>
    <property type="molecule type" value="Genomic_DNA"/>
</dbReference>
<protein>
    <recommendedName>
        <fullName evidence="1">DUF58 domain-containing protein</fullName>
    </recommendedName>
</protein>
<proteinExistence type="predicted"/>
<sequence length="297" mass="33343">MANTPVIHQAEEAASSLPPLLVEAERVANTVAQGVHGRRKKGQGDSFWQFRPYQVGEPTRAIDWRQSAKTEHHFVREYEWEAAQTVWLWCDPSASMKYSGDAARPDKLRRAEILTLALASLLVRGGEQIALLGYDAPPGRGRAALHRLANVMEKKKTHQSESVEKLQSLPSHAHLPRHAELVLIGDFLSPMDEIEEALKLYSRRHVRGHLLQVLDPAEESLPFEGRVNFKGLEEEGSIYFGNVAAVREEYRERLSARRAALSELTHSLGWGFHRHTTNQPAETALLALFLSITQGVK</sequence>
<feature type="domain" description="DUF58" evidence="1">
    <location>
        <begin position="50"/>
        <end position="259"/>
    </location>
</feature>
<organism evidence="2 3">
    <name type="scientific">Candidatus Terasakiella magnetica</name>
    <dbReference type="NCBI Taxonomy" id="1867952"/>
    <lineage>
        <taxon>Bacteria</taxon>
        <taxon>Pseudomonadati</taxon>
        <taxon>Pseudomonadota</taxon>
        <taxon>Alphaproteobacteria</taxon>
        <taxon>Rhodospirillales</taxon>
        <taxon>Terasakiellaceae</taxon>
        <taxon>Terasakiella</taxon>
    </lineage>
</organism>
<dbReference type="PANTHER" id="PTHR33608">
    <property type="entry name" value="BLL2464 PROTEIN"/>
    <property type="match status" value="1"/>
</dbReference>
<keyword evidence="3" id="KW-1185">Reference proteome</keyword>
<evidence type="ECO:0000313" key="2">
    <source>
        <dbReference type="EMBL" id="SCA58216.1"/>
    </source>
</evidence>
<dbReference type="AlphaFoldDB" id="A0A1C3RLV2"/>
<dbReference type="Pfam" id="PF01882">
    <property type="entry name" value="DUF58"/>
    <property type="match status" value="1"/>
</dbReference>
<reference evidence="2 3" key="1">
    <citation type="submission" date="2016-07" db="EMBL/GenBank/DDBJ databases">
        <authorList>
            <person name="Lefevre C.T."/>
        </authorList>
    </citation>
    <scope>NUCLEOTIDE SEQUENCE [LARGE SCALE GENOMIC DNA]</scope>
    <source>
        <strain evidence="2">PR1</strain>
    </source>
</reference>
<evidence type="ECO:0000313" key="3">
    <source>
        <dbReference type="Proteomes" id="UP000231658"/>
    </source>
</evidence>
<dbReference type="PANTHER" id="PTHR33608:SF6">
    <property type="entry name" value="BLL2464 PROTEIN"/>
    <property type="match status" value="1"/>
</dbReference>
<evidence type="ECO:0000259" key="1">
    <source>
        <dbReference type="Pfam" id="PF01882"/>
    </source>
</evidence>
<dbReference type="OrthoDB" id="9794556at2"/>
<dbReference type="RefSeq" id="WP_069190219.1">
    <property type="nucleotide sequence ID" value="NZ_FLYE01000048.1"/>
</dbReference>